<reference evidence="3" key="1">
    <citation type="submission" date="2015-01" db="EMBL/GenBank/DDBJ databases">
        <authorList>
            <person name="Aksoy S."/>
            <person name="Warren W."/>
            <person name="Wilson R.K."/>
        </authorList>
    </citation>
    <scope>NUCLEOTIDE SEQUENCE [LARGE SCALE GENOMIC DNA]</scope>
    <source>
        <strain evidence="3">IAEA</strain>
    </source>
</reference>
<organism evidence="2 3">
    <name type="scientific">Glossina palpalis gambiensis</name>
    <dbReference type="NCBI Taxonomy" id="67801"/>
    <lineage>
        <taxon>Eukaryota</taxon>
        <taxon>Metazoa</taxon>
        <taxon>Ecdysozoa</taxon>
        <taxon>Arthropoda</taxon>
        <taxon>Hexapoda</taxon>
        <taxon>Insecta</taxon>
        <taxon>Pterygota</taxon>
        <taxon>Neoptera</taxon>
        <taxon>Endopterygota</taxon>
        <taxon>Diptera</taxon>
        <taxon>Brachycera</taxon>
        <taxon>Muscomorpha</taxon>
        <taxon>Hippoboscoidea</taxon>
        <taxon>Glossinidae</taxon>
        <taxon>Glossina</taxon>
    </lineage>
</organism>
<sequence>MVTNKKLVFTFFQLESVKTYNMYAQELYTCLLTVLMGISGFHILNGHVVYMCRGSSSCTICCTYRALAECKRKIDLPFGLTETLTKSSRFSSVTSKHSSANEGELTRSGQLSIVALFGMVGEFNDVRITAMPSLPAVTTILNSTERAMQVISSVCRTNTVGPDHCKLYANNAIIITPRNDVESITFGTLHNARTRSRMKNLAAIIGEFNLKGNSLLRTVGIIPGCSLSKFEVFVVVVNEYKLLSDLREFVRKYFSFPAEIKERAELPELRRKRLRCILCDSGECFKNDADDDDMRKVLDPLPPLSFIGLAIRVILVQRLNFSRHFATSSGLTCPERLNFLNPSDANQNSDAVEQPKVVGRLPSL</sequence>
<name>A0A1B0C4I6_9MUSC</name>
<dbReference type="Proteomes" id="UP000092460">
    <property type="component" value="Unassembled WGS sequence"/>
</dbReference>
<evidence type="ECO:0000313" key="2">
    <source>
        <dbReference type="EnsemblMetazoa" id="GPPI048926-PA"/>
    </source>
</evidence>
<keyword evidence="1" id="KW-0812">Transmembrane</keyword>
<dbReference type="AlphaFoldDB" id="A0A1B0C4I6"/>
<accession>A0A1B0C4I6</accession>
<reference evidence="2" key="2">
    <citation type="submission" date="2020-05" db="UniProtKB">
        <authorList>
            <consortium name="EnsemblMetazoa"/>
        </authorList>
    </citation>
    <scope>IDENTIFICATION</scope>
    <source>
        <strain evidence="2">IAEA</strain>
    </source>
</reference>
<protein>
    <submittedName>
        <fullName evidence="2">Uncharacterized protein</fullName>
    </submittedName>
</protein>
<keyword evidence="1" id="KW-0472">Membrane</keyword>
<dbReference type="VEuPathDB" id="VectorBase:GPPI048926"/>
<keyword evidence="1" id="KW-1133">Transmembrane helix</keyword>
<evidence type="ECO:0000313" key="3">
    <source>
        <dbReference type="Proteomes" id="UP000092460"/>
    </source>
</evidence>
<feature type="transmembrane region" description="Helical" evidence="1">
    <location>
        <begin position="27"/>
        <end position="50"/>
    </location>
</feature>
<proteinExistence type="predicted"/>
<keyword evidence="3" id="KW-1185">Reference proteome</keyword>
<evidence type="ECO:0000256" key="1">
    <source>
        <dbReference type="SAM" id="Phobius"/>
    </source>
</evidence>
<dbReference type="EMBL" id="JXJN01025501">
    <property type="status" value="NOT_ANNOTATED_CDS"/>
    <property type="molecule type" value="Genomic_DNA"/>
</dbReference>
<dbReference type="EnsemblMetazoa" id="GPPI048926-RA">
    <property type="protein sequence ID" value="GPPI048926-PA"/>
    <property type="gene ID" value="GPPI048926"/>
</dbReference>